<dbReference type="InterPro" id="IPR007495">
    <property type="entry name" value="NqrM"/>
</dbReference>
<keyword evidence="2" id="KW-1185">Reference proteome</keyword>
<sequence length="81" mass="9025">MKLILITFGFFIVIIAGMALGYIFKRQAIKGSCGGISALGMEKVCDCDRPCDNLKKKVENGEVSEEALTRFNQTPQFYEVK</sequence>
<protein>
    <recommendedName>
        <fullName evidence="3">(Na+)-NQR maturation NqrM</fullName>
    </recommendedName>
</protein>
<dbReference type="Pfam" id="PF04400">
    <property type="entry name" value="NqrM"/>
    <property type="match status" value="1"/>
</dbReference>
<dbReference type="AlphaFoldDB" id="A0A2M8S366"/>
<evidence type="ECO:0008006" key="3">
    <source>
        <dbReference type="Google" id="ProtNLM"/>
    </source>
</evidence>
<proteinExistence type="predicted"/>
<dbReference type="PANTHER" id="PTHR40691">
    <property type="entry name" value="(NA+)-NQR MATURATION NQRM"/>
    <property type="match status" value="1"/>
</dbReference>
<evidence type="ECO:0000313" key="1">
    <source>
        <dbReference type="EMBL" id="PJG85589.1"/>
    </source>
</evidence>
<dbReference type="RefSeq" id="WP_100288545.1">
    <property type="nucleotide sequence ID" value="NZ_PHHA01000009.1"/>
</dbReference>
<gene>
    <name evidence="1" type="ORF">CVP05_05325</name>
</gene>
<comment type="caution">
    <text evidence="1">The sequence shown here is derived from an EMBL/GenBank/DDBJ whole genome shotgun (WGS) entry which is preliminary data.</text>
</comment>
<accession>A0A2M8S366</accession>
<organism evidence="1 2">
    <name type="scientific">Conservatibacter flavescens</name>
    <dbReference type="NCBI Taxonomy" id="28161"/>
    <lineage>
        <taxon>Bacteria</taxon>
        <taxon>Pseudomonadati</taxon>
        <taxon>Pseudomonadota</taxon>
        <taxon>Gammaproteobacteria</taxon>
        <taxon>Pasteurellales</taxon>
        <taxon>Pasteurellaceae</taxon>
        <taxon>Conservatibacter</taxon>
    </lineage>
</organism>
<evidence type="ECO:0000313" key="2">
    <source>
        <dbReference type="Proteomes" id="UP000229329"/>
    </source>
</evidence>
<dbReference type="OrthoDB" id="5296227at2"/>
<dbReference type="PANTHER" id="PTHR40691:SF3">
    <property type="entry name" value="(NA+)-NQR MATURATION NQRM"/>
    <property type="match status" value="1"/>
</dbReference>
<dbReference type="Proteomes" id="UP000229329">
    <property type="component" value="Unassembled WGS sequence"/>
</dbReference>
<name>A0A2M8S366_9PAST</name>
<reference evidence="1 2" key="1">
    <citation type="submission" date="2017-11" db="EMBL/GenBank/DDBJ databases">
        <title>Reclassification of Bisgaard taxon 7 as Conservatibacter flavescens gen. nov., sp. nov.</title>
        <authorList>
            <person name="Christensen H."/>
        </authorList>
    </citation>
    <scope>NUCLEOTIDE SEQUENCE [LARGE SCALE GENOMIC DNA]</scope>
    <source>
        <strain evidence="1 2">7_4</strain>
    </source>
</reference>
<dbReference type="EMBL" id="PHHA01000009">
    <property type="protein sequence ID" value="PJG85589.1"/>
    <property type="molecule type" value="Genomic_DNA"/>
</dbReference>